<evidence type="ECO:0000313" key="2">
    <source>
        <dbReference type="Proteomes" id="UP000887116"/>
    </source>
</evidence>
<sequence>MCRFLTDLLTGFVTDLKLSANTALDEKMQNLIWEWDVEDSANVDDELAYHNDSNLDEGKKMRKYLLDNLYCMPSSNVLDRWKTINSYGYSHCYCGHRLCKTGRRRLFRCRSDPICKESSRNVGNKACITSANNERARTVALQNSSNPTSHRRLSEFAQLMLEKLQTGEIDVKKIWFSDEAYFTLDGPVNKQNYRYWGRERPEITVVRSLHLKKFLVWCAISSHGVFGPIFIDGTLSAANYRELLDEEFIPFLHGHDLDQGHWFMQGAARPYRTADVFEVLNENFSDRIIGLVNAAEVRLLNVSVSSNGIDGRISI</sequence>
<evidence type="ECO:0000313" key="1">
    <source>
        <dbReference type="EMBL" id="GFQ92614.1"/>
    </source>
</evidence>
<feature type="non-terminal residue" evidence="1">
    <location>
        <position position="1"/>
    </location>
</feature>
<dbReference type="PANTHER" id="PTHR47326">
    <property type="entry name" value="TRANSPOSABLE ELEMENT TC3 TRANSPOSASE-LIKE PROTEIN"/>
    <property type="match status" value="1"/>
</dbReference>
<proteinExistence type="predicted"/>
<dbReference type="Proteomes" id="UP000887116">
    <property type="component" value="Unassembled WGS sequence"/>
</dbReference>
<accession>A0A8X6L124</accession>
<dbReference type="GO" id="GO:0003676">
    <property type="term" value="F:nucleic acid binding"/>
    <property type="evidence" value="ECO:0007669"/>
    <property type="project" value="InterPro"/>
</dbReference>
<keyword evidence="2" id="KW-1185">Reference proteome</keyword>
<dbReference type="OrthoDB" id="6436543at2759"/>
<dbReference type="AlphaFoldDB" id="A0A8X6L124"/>
<organism evidence="1 2">
    <name type="scientific">Trichonephila clavata</name>
    <name type="common">Joro spider</name>
    <name type="synonym">Nephila clavata</name>
    <dbReference type="NCBI Taxonomy" id="2740835"/>
    <lineage>
        <taxon>Eukaryota</taxon>
        <taxon>Metazoa</taxon>
        <taxon>Ecdysozoa</taxon>
        <taxon>Arthropoda</taxon>
        <taxon>Chelicerata</taxon>
        <taxon>Arachnida</taxon>
        <taxon>Araneae</taxon>
        <taxon>Araneomorphae</taxon>
        <taxon>Entelegynae</taxon>
        <taxon>Araneoidea</taxon>
        <taxon>Nephilidae</taxon>
        <taxon>Trichonephila</taxon>
    </lineage>
</organism>
<comment type="caution">
    <text evidence="1">The sequence shown here is derived from an EMBL/GenBank/DDBJ whole genome shotgun (WGS) entry which is preliminary data.</text>
</comment>
<dbReference type="Gene3D" id="3.30.420.10">
    <property type="entry name" value="Ribonuclease H-like superfamily/Ribonuclease H"/>
    <property type="match status" value="1"/>
</dbReference>
<name>A0A8X6L124_TRICU</name>
<reference evidence="1" key="1">
    <citation type="submission" date="2020-07" db="EMBL/GenBank/DDBJ databases">
        <title>Multicomponent nature underlies the extraordinary mechanical properties of spider dragline silk.</title>
        <authorList>
            <person name="Kono N."/>
            <person name="Nakamura H."/>
            <person name="Mori M."/>
            <person name="Yoshida Y."/>
            <person name="Ohtoshi R."/>
            <person name="Malay A.D."/>
            <person name="Moran D.A.P."/>
            <person name="Tomita M."/>
            <person name="Numata K."/>
            <person name="Arakawa K."/>
        </authorList>
    </citation>
    <scope>NUCLEOTIDE SEQUENCE</scope>
</reference>
<gene>
    <name evidence="1" type="ORF">TNCT_468971</name>
</gene>
<dbReference type="PANTHER" id="PTHR47326:SF1">
    <property type="entry name" value="HTH PSQ-TYPE DOMAIN-CONTAINING PROTEIN"/>
    <property type="match status" value="1"/>
</dbReference>
<dbReference type="InterPro" id="IPR036397">
    <property type="entry name" value="RNaseH_sf"/>
</dbReference>
<dbReference type="EMBL" id="BMAO01033897">
    <property type="protein sequence ID" value="GFQ92614.1"/>
    <property type="molecule type" value="Genomic_DNA"/>
</dbReference>
<protein>
    <submittedName>
        <fullName evidence="1">T-complex protein 1 subunit delta</fullName>
    </submittedName>
</protein>